<dbReference type="PANTHER" id="PTHR33643">
    <property type="entry name" value="UREASE ACCESSORY PROTEIN D"/>
    <property type="match status" value="1"/>
</dbReference>
<organism evidence="5 6">
    <name type="scientific">Streptacidiphilus alkalitolerans</name>
    <dbReference type="NCBI Taxonomy" id="3342712"/>
    <lineage>
        <taxon>Bacteria</taxon>
        <taxon>Bacillati</taxon>
        <taxon>Actinomycetota</taxon>
        <taxon>Actinomycetes</taxon>
        <taxon>Kitasatosporales</taxon>
        <taxon>Streptomycetaceae</taxon>
        <taxon>Streptacidiphilus</taxon>
    </lineage>
</organism>
<evidence type="ECO:0000313" key="6">
    <source>
        <dbReference type="Proteomes" id="UP001592530"/>
    </source>
</evidence>
<comment type="subcellular location">
    <subcellularLocation>
        <location evidence="3">Cytoplasm</location>
    </subcellularLocation>
</comment>
<evidence type="ECO:0000256" key="2">
    <source>
        <dbReference type="ARBA" id="ARBA00023186"/>
    </source>
</evidence>
<comment type="subunit">
    <text evidence="3">UreD, UreF and UreG form a complex that acts as a GTP-hydrolysis-dependent molecular chaperone, activating the urease apoprotein by helping to assemble the nickel containing metallocenter of UreC. The UreE protein probably delivers the nickel.</text>
</comment>
<accession>A0ABV6X2A8</accession>
<dbReference type="PANTHER" id="PTHR33643:SF1">
    <property type="entry name" value="UREASE ACCESSORY PROTEIN D"/>
    <property type="match status" value="1"/>
</dbReference>
<keyword evidence="3" id="KW-0963">Cytoplasm</keyword>
<comment type="caution">
    <text evidence="5">The sequence shown here is derived from an EMBL/GenBank/DDBJ whole genome shotgun (WGS) entry which is preliminary data.</text>
</comment>
<dbReference type="RefSeq" id="WP_380553602.1">
    <property type="nucleotide sequence ID" value="NZ_JBHEZY010000005.1"/>
</dbReference>
<feature type="compositionally biased region" description="Low complexity" evidence="4">
    <location>
        <begin position="1"/>
        <end position="19"/>
    </location>
</feature>
<dbReference type="Proteomes" id="UP001592530">
    <property type="component" value="Unassembled WGS sequence"/>
</dbReference>
<feature type="region of interest" description="Disordered" evidence="4">
    <location>
        <begin position="1"/>
        <end position="30"/>
    </location>
</feature>
<evidence type="ECO:0000256" key="3">
    <source>
        <dbReference type="HAMAP-Rule" id="MF_01384"/>
    </source>
</evidence>
<comment type="similarity">
    <text evidence="1 3">Belongs to the UreD family.</text>
</comment>
<gene>
    <name evidence="3" type="primary">ureD</name>
    <name evidence="5" type="ORF">ACEZDB_15955</name>
</gene>
<keyword evidence="3" id="KW-0996">Nickel insertion</keyword>
<protein>
    <recommendedName>
        <fullName evidence="3">Urease accessory protein UreD</fullName>
    </recommendedName>
</protein>
<sequence length="330" mass="35082">MTPVAARAARAPRRAAAPASTPLERLAPAHYEPVRVPREVGRHAAVPDTLAVGQAGKVGLLELCFERRGERTELVGQFQKAPLQVMRPLYYDPCRPDLPIIQVMSTGGGIVQGDRLRIDLRCGPGASVHLTTQAATKVHRMEFDYATQQVAVEAGADSYVEYLPDPTIPFIGSRLYQRTVVTAAPTATVLAGETLYAGRLARGERYDYDVLATDFELRRPDGGLLALDTMRLVPGTAGVAGPAVLAGHDIVSTFYAVTSLAPAAAVADALHRALADSGTLFGVSVLPQDCGAWVRLLTSDPCAASAAVRAAWDAVRRLLTGSPAPVMRKP</sequence>
<evidence type="ECO:0000256" key="1">
    <source>
        <dbReference type="ARBA" id="ARBA00007177"/>
    </source>
</evidence>
<evidence type="ECO:0000256" key="4">
    <source>
        <dbReference type="SAM" id="MobiDB-lite"/>
    </source>
</evidence>
<dbReference type="Pfam" id="PF01774">
    <property type="entry name" value="UreD"/>
    <property type="match status" value="1"/>
</dbReference>
<dbReference type="EMBL" id="JBHEZY010000005">
    <property type="protein sequence ID" value="MFC1432142.1"/>
    <property type="molecule type" value="Genomic_DNA"/>
</dbReference>
<keyword evidence="2 3" id="KW-0143">Chaperone</keyword>
<reference evidence="5 6" key="1">
    <citation type="submission" date="2024-09" db="EMBL/GenBank/DDBJ databases">
        <authorList>
            <person name="Lee S.D."/>
        </authorList>
    </citation>
    <scope>NUCLEOTIDE SEQUENCE [LARGE SCALE GENOMIC DNA]</scope>
    <source>
        <strain evidence="5 6">N1-3</strain>
    </source>
</reference>
<dbReference type="HAMAP" id="MF_01384">
    <property type="entry name" value="UreD"/>
    <property type="match status" value="1"/>
</dbReference>
<dbReference type="InterPro" id="IPR002669">
    <property type="entry name" value="UreD"/>
</dbReference>
<evidence type="ECO:0000313" key="5">
    <source>
        <dbReference type="EMBL" id="MFC1432142.1"/>
    </source>
</evidence>
<proteinExistence type="inferred from homology"/>
<comment type="function">
    <text evidence="3">Required for maturation of urease via the functional incorporation of the urease nickel metallocenter.</text>
</comment>
<name>A0ABV6X2A8_9ACTN</name>